<organism evidence="2 3">
    <name type="scientific">Streptomyces luteireticuli</name>
    <dbReference type="NCBI Taxonomy" id="173858"/>
    <lineage>
        <taxon>Bacteria</taxon>
        <taxon>Bacillati</taxon>
        <taxon>Actinomycetota</taxon>
        <taxon>Actinomycetes</taxon>
        <taxon>Kitasatosporales</taxon>
        <taxon>Streptomycetaceae</taxon>
        <taxon>Streptomyces</taxon>
    </lineage>
</organism>
<dbReference type="Proteomes" id="UP001500879">
    <property type="component" value="Unassembled WGS sequence"/>
</dbReference>
<comment type="caution">
    <text evidence="2">The sequence shown here is derived from an EMBL/GenBank/DDBJ whole genome shotgun (WGS) entry which is preliminary data.</text>
</comment>
<keyword evidence="1" id="KW-1133">Transmembrane helix</keyword>
<feature type="transmembrane region" description="Helical" evidence="1">
    <location>
        <begin position="23"/>
        <end position="45"/>
    </location>
</feature>
<proteinExistence type="predicted"/>
<protein>
    <recommendedName>
        <fullName evidence="4">SdpA family antimicrobial peptide system protein</fullName>
    </recommendedName>
</protein>
<evidence type="ECO:0000256" key="1">
    <source>
        <dbReference type="SAM" id="Phobius"/>
    </source>
</evidence>
<evidence type="ECO:0000313" key="2">
    <source>
        <dbReference type="EMBL" id="GAA0389673.1"/>
    </source>
</evidence>
<accession>A0ABN0YB36</accession>
<sequence length="200" mass="21725">MASTSTDNRPRPGESPRGSVRQLALFSVACLALFGYLATALFYTLPTNALSSRHSKGARTVLNTVTPENWAFFTRNPQNGQIGVYASGRDGAVRNLLVTPQGDPSNLFGISRTQRAQGPELGYLNAAAASRWVPCAGFLEPCIKEATARPAQQVTNSSPVPTVCGDAFLTQEKTVPWSFRNQVPYTRRVVQIAHLDVRCK</sequence>
<gene>
    <name evidence="2" type="ORF">GCM10010357_07950</name>
</gene>
<evidence type="ECO:0000313" key="3">
    <source>
        <dbReference type="Proteomes" id="UP001500879"/>
    </source>
</evidence>
<evidence type="ECO:0008006" key="4">
    <source>
        <dbReference type="Google" id="ProtNLM"/>
    </source>
</evidence>
<dbReference type="InterPro" id="IPR023902">
    <property type="entry name" value="Sporulation_SdpA"/>
</dbReference>
<dbReference type="RefSeq" id="WP_344019826.1">
    <property type="nucleotide sequence ID" value="NZ_BAAABX010000007.1"/>
</dbReference>
<name>A0ABN0YB36_9ACTN</name>
<dbReference type="Pfam" id="PF17418">
    <property type="entry name" value="SdpA"/>
    <property type="match status" value="1"/>
</dbReference>
<keyword evidence="3" id="KW-1185">Reference proteome</keyword>
<keyword evidence="1" id="KW-0812">Transmembrane</keyword>
<reference evidence="2 3" key="1">
    <citation type="journal article" date="2019" name="Int. J. Syst. Evol. Microbiol.">
        <title>The Global Catalogue of Microorganisms (GCM) 10K type strain sequencing project: providing services to taxonomists for standard genome sequencing and annotation.</title>
        <authorList>
            <consortium name="The Broad Institute Genomics Platform"/>
            <consortium name="The Broad Institute Genome Sequencing Center for Infectious Disease"/>
            <person name="Wu L."/>
            <person name="Ma J."/>
        </authorList>
    </citation>
    <scope>NUCLEOTIDE SEQUENCE [LARGE SCALE GENOMIC DNA]</scope>
    <source>
        <strain evidence="2 3">JCM 4788</strain>
    </source>
</reference>
<keyword evidence="1" id="KW-0472">Membrane</keyword>
<dbReference type="NCBIfam" id="TIGR04034">
    <property type="entry name" value="export_SdpA"/>
    <property type="match status" value="1"/>
</dbReference>
<dbReference type="EMBL" id="BAAABX010000007">
    <property type="protein sequence ID" value="GAA0389673.1"/>
    <property type="molecule type" value="Genomic_DNA"/>
</dbReference>